<dbReference type="NCBIfam" id="TIGR01770">
    <property type="entry name" value="NDH_I_N"/>
    <property type="match status" value="1"/>
</dbReference>
<keyword evidence="5" id="KW-0830">Ubiquinone</keyword>
<accession>A0A7C0U7A9</accession>
<dbReference type="InterPro" id="IPR001750">
    <property type="entry name" value="ND/Mrp_TM"/>
</dbReference>
<feature type="transmembrane region" description="Helical" evidence="5">
    <location>
        <begin position="109"/>
        <end position="127"/>
    </location>
</feature>
<feature type="transmembrane region" description="Helical" evidence="5">
    <location>
        <begin position="210"/>
        <end position="234"/>
    </location>
</feature>
<comment type="subcellular location">
    <subcellularLocation>
        <location evidence="5">Cell membrane</location>
        <topology evidence="5">Multi-pass membrane protein</topology>
    </subcellularLocation>
    <subcellularLocation>
        <location evidence="1">Endomembrane system</location>
        <topology evidence="1">Multi-pass membrane protein</topology>
    </subcellularLocation>
    <subcellularLocation>
        <location evidence="6">Membrane</location>
        <topology evidence="6">Multi-pass membrane protein</topology>
    </subcellularLocation>
</comment>
<feature type="transmembrane region" description="Helical" evidence="5">
    <location>
        <begin position="40"/>
        <end position="61"/>
    </location>
</feature>
<keyword evidence="4 5" id="KW-0472">Membrane</keyword>
<evidence type="ECO:0000256" key="4">
    <source>
        <dbReference type="ARBA" id="ARBA00023136"/>
    </source>
</evidence>
<keyword evidence="2 5" id="KW-0812">Transmembrane</keyword>
<organism evidence="8">
    <name type="scientific">Thermosulfidibacter takaii</name>
    <dbReference type="NCBI Taxonomy" id="412593"/>
    <lineage>
        <taxon>Bacteria</taxon>
        <taxon>Pseudomonadati</taxon>
        <taxon>Thermosulfidibacterota</taxon>
        <taxon>Thermosulfidibacteria</taxon>
        <taxon>Thermosulfidibacterales</taxon>
        <taxon>Thermosulfidibacteraceae</taxon>
    </lineage>
</organism>
<evidence type="ECO:0000256" key="5">
    <source>
        <dbReference type="HAMAP-Rule" id="MF_00445"/>
    </source>
</evidence>
<dbReference type="HAMAP" id="MF_00445">
    <property type="entry name" value="NDH1_NuoN_1"/>
    <property type="match status" value="1"/>
</dbReference>
<keyword evidence="5" id="KW-1003">Cell membrane</keyword>
<comment type="similarity">
    <text evidence="5">Belongs to the complex I subunit 2 family.</text>
</comment>
<evidence type="ECO:0000256" key="6">
    <source>
        <dbReference type="RuleBase" id="RU000320"/>
    </source>
</evidence>
<dbReference type="EMBL" id="DQWS01000222">
    <property type="protein sequence ID" value="HDD53581.1"/>
    <property type="molecule type" value="Genomic_DNA"/>
</dbReference>
<feature type="transmembrane region" description="Helical" evidence="5">
    <location>
        <begin position="333"/>
        <end position="353"/>
    </location>
</feature>
<feature type="transmembrane region" description="Helical" evidence="5">
    <location>
        <begin position="305"/>
        <end position="327"/>
    </location>
</feature>
<comment type="function">
    <text evidence="5">NDH-1 shuttles electrons from NADH, via FMN and iron-sulfur (Fe-S) centers, to quinones in the respiratory chain. The immediate electron acceptor for the enzyme in this species is believed to be ubiquinone. Couples the redox reaction to proton translocation (for every two electrons transferred, four hydrogen ions are translocated across the cytoplasmic membrane), and thus conserves the redox energy in a proton gradient.</text>
</comment>
<dbReference type="Proteomes" id="UP000885690">
    <property type="component" value="Unassembled WGS sequence"/>
</dbReference>
<dbReference type="PANTHER" id="PTHR22773">
    <property type="entry name" value="NADH DEHYDROGENASE"/>
    <property type="match status" value="1"/>
</dbReference>
<dbReference type="EC" id="7.1.1.-" evidence="5"/>
<name>A0A7C0U7A9_9BACT</name>
<keyword evidence="5" id="KW-0874">Quinone</keyword>
<dbReference type="InterPro" id="IPR010096">
    <property type="entry name" value="NADH-Q_OxRdtase_suN/2"/>
</dbReference>
<feature type="transmembrane region" description="Helical" evidence="5">
    <location>
        <begin position="374"/>
        <end position="391"/>
    </location>
</feature>
<proteinExistence type="inferred from homology"/>
<comment type="catalytic activity">
    <reaction evidence="5">
        <text>a quinone + NADH + 5 H(+)(in) = a quinol + NAD(+) + 4 H(+)(out)</text>
        <dbReference type="Rhea" id="RHEA:57888"/>
        <dbReference type="ChEBI" id="CHEBI:15378"/>
        <dbReference type="ChEBI" id="CHEBI:24646"/>
        <dbReference type="ChEBI" id="CHEBI:57540"/>
        <dbReference type="ChEBI" id="CHEBI:57945"/>
        <dbReference type="ChEBI" id="CHEBI:132124"/>
    </reaction>
</comment>
<evidence type="ECO:0000259" key="7">
    <source>
        <dbReference type="Pfam" id="PF00361"/>
    </source>
</evidence>
<dbReference type="GO" id="GO:0012505">
    <property type="term" value="C:endomembrane system"/>
    <property type="evidence" value="ECO:0007669"/>
    <property type="project" value="UniProtKB-SubCell"/>
</dbReference>
<dbReference type="Pfam" id="PF00361">
    <property type="entry name" value="Proton_antipo_M"/>
    <property type="match status" value="1"/>
</dbReference>
<dbReference type="AlphaFoldDB" id="A0A7C0U7A9"/>
<feature type="transmembrane region" description="Helical" evidence="5">
    <location>
        <begin position="12"/>
        <end position="33"/>
    </location>
</feature>
<dbReference type="GO" id="GO:0005886">
    <property type="term" value="C:plasma membrane"/>
    <property type="evidence" value="ECO:0007669"/>
    <property type="project" value="UniProtKB-SubCell"/>
</dbReference>
<dbReference type="GO" id="GO:0042773">
    <property type="term" value="P:ATP synthesis coupled electron transport"/>
    <property type="evidence" value="ECO:0007669"/>
    <property type="project" value="InterPro"/>
</dbReference>
<feature type="transmembrane region" description="Helical" evidence="5">
    <location>
        <begin position="164"/>
        <end position="187"/>
    </location>
</feature>
<feature type="transmembrane region" description="Helical" evidence="5">
    <location>
        <begin position="133"/>
        <end position="152"/>
    </location>
</feature>
<keyword evidence="5" id="KW-1278">Translocase</keyword>
<keyword evidence="5" id="KW-0520">NAD</keyword>
<feature type="transmembrane region" description="Helical" evidence="5">
    <location>
        <begin position="411"/>
        <end position="430"/>
    </location>
</feature>
<keyword evidence="3 5" id="KW-1133">Transmembrane helix</keyword>
<comment type="subunit">
    <text evidence="5">NDH-1 is composed of 14 different subunits. Subunits NuoA, H, J, K, L, M, N constitute the membrane sector of the complex.</text>
</comment>
<feature type="domain" description="NADH:quinone oxidoreductase/Mrp antiporter transmembrane" evidence="7">
    <location>
        <begin position="131"/>
        <end position="423"/>
    </location>
</feature>
<feature type="transmembrane region" description="Helical" evidence="5">
    <location>
        <begin position="451"/>
        <end position="470"/>
    </location>
</feature>
<evidence type="ECO:0000256" key="2">
    <source>
        <dbReference type="ARBA" id="ARBA00022692"/>
    </source>
</evidence>
<evidence type="ECO:0000256" key="1">
    <source>
        <dbReference type="ARBA" id="ARBA00004127"/>
    </source>
</evidence>
<dbReference type="GO" id="GO:0050136">
    <property type="term" value="F:NADH dehydrogenase (quinone) (non-electrogenic) activity"/>
    <property type="evidence" value="ECO:0007669"/>
    <property type="project" value="UniProtKB-UniRule"/>
</dbReference>
<evidence type="ECO:0000256" key="3">
    <source>
        <dbReference type="ARBA" id="ARBA00022989"/>
    </source>
</evidence>
<sequence>MSVTVPVPNLSLIVPEILMLILACGLLLVDLFIPRDRKRVVGYMALLGVIVVGVVTATFWSKMAQPATTFSGTFVLDRFALFFKEVFLFTTAITILLSLKYLEIERVSLGEYYALMLFCTLGMMIMVSGADLIVIYLGIETMALSVYVLAGFMKFDHKCTEAALKYFLLGVFISGFFLYGIALIYAATGSTQLSQIASVIRGRELAKDPLLIVAMFMLAAGFGLEIAMAPFHFWAPDVYEGAPTPVTAFISVAPKAAAFAALVRVFYHGIQLLEPHWQILLWIICAVTMTIGNVTALMQQNVKRMLAYSSVAHAGYILLGVLAANQVGVQGMAFYFFAYAFMNMGAFGLVIYLRRENIVGDDIDDFRGLAQTHPLLAVIMVVFLLSLAGIPPTAGFVGKFLLFAAAIKAGFYWLVAIAALNSVVALFYYFRIAKAMYMQNPEPLPRPSPGKGLVVALVVVGVFTLLFGIYPQPLMSLAKDTAHTFMMFFL</sequence>
<protein>
    <recommendedName>
        <fullName evidence="5">NADH-quinone oxidoreductase subunit N</fullName>
        <ecNumber evidence="5">7.1.1.-</ecNumber>
    </recommendedName>
    <alternativeName>
        <fullName evidence="5">NADH dehydrogenase I subunit N</fullName>
    </alternativeName>
    <alternativeName>
        <fullName evidence="5">NDH-1 subunit N</fullName>
    </alternativeName>
</protein>
<evidence type="ECO:0000313" key="8">
    <source>
        <dbReference type="EMBL" id="HDD53581.1"/>
    </source>
</evidence>
<feature type="transmembrane region" description="Helical" evidence="5">
    <location>
        <begin position="81"/>
        <end position="102"/>
    </location>
</feature>
<dbReference type="GO" id="GO:0008137">
    <property type="term" value="F:NADH dehydrogenase (ubiquinone) activity"/>
    <property type="evidence" value="ECO:0007669"/>
    <property type="project" value="InterPro"/>
</dbReference>
<dbReference type="GO" id="GO:0048038">
    <property type="term" value="F:quinone binding"/>
    <property type="evidence" value="ECO:0007669"/>
    <property type="project" value="UniProtKB-KW"/>
</dbReference>
<feature type="transmembrane region" description="Helical" evidence="5">
    <location>
        <begin position="246"/>
        <end position="267"/>
    </location>
</feature>
<gene>
    <name evidence="5" type="primary">nuoN</name>
    <name evidence="8" type="ORF">ENF32_05905</name>
</gene>
<reference evidence="8" key="1">
    <citation type="journal article" date="2020" name="mSystems">
        <title>Genome- and Community-Level Interaction Insights into Carbon Utilization and Element Cycling Functions of Hydrothermarchaeota in Hydrothermal Sediment.</title>
        <authorList>
            <person name="Zhou Z."/>
            <person name="Liu Y."/>
            <person name="Xu W."/>
            <person name="Pan J."/>
            <person name="Luo Z.H."/>
            <person name="Li M."/>
        </authorList>
    </citation>
    <scope>NUCLEOTIDE SEQUENCE [LARGE SCALE GENOMIC DNA]</scope>
    <source>
        <strain evidence="8">HyVt-115</strain>
    </source>
</reference>
<comment type="caution">
    <text evidence="8">The sequence shown here is derived from an EMBL/GenBank/DDBJ whole genome shotgun (WGS) entry which is preliminary data.</text>
</comment>
<keyword evidence="5" id="KW-0813">Transport</keyword>
<feature type="transmembrane region" description="Helical" evidence="5">
    <location>
        <begin position="279"/>
        <end position="298"/>
    </location>
</feature>